<reference evidence="4" key="1">
    <citation type="submission" date="2015-09" db="EMBL/GenBank/DDBJ databases">
        <authorList>
            <person name="Rodrigo-Torres Lidia"/>
            <person name="Arahal R.David."/>
        </authorList>
    </citation>
    <scope>NUCLEOTIDE SEQUENCE [LARGE SCALE GENOMIC DNA]</scope>
    <source>
        <strain evidence="4">CECT 5114</strain>
    </source>
</reference>
<gene>
    <name evidence="1 3" type="primary">lptD</name>
    <name evidence="3" type="ORF">TA5114_02987</name>
</gene>
<comment type="caution">
    <text evidence="1">Lacks conserved residue(s) required for the propagation of feature annotation.</text>
</comment>
<dbReference type="GO" id="GO:1990351">
    <property type="term" value="C:transporter complex"/>
    <property type="evidence" value="ECO:0007669"/>
    <property type="project" value="TreeGrafter"/>
</dbReference>
<feature type="chain" id="PRO_5008992989" description="LPS-assembly protein LptD" evidence="1">
    <location>
        <begin position="35"/>
        <end position="725"/>
    </location>
</feature>
<evidence type="ECO:0000259" key="2">
    <source>
        <dbReference type="Pfam" id="PF04453"/>
    </source>
</evidence>
<protein>
    <recommendedName>
        <fullName evidence="1">LPS-assembly protein LptD</fullName>
    </recommendedName>
</protein>
<dbReference type="STRING" id="1715691.TA5113_03016"/>
<name>A0A0P1IUD2_9RHOB</name>
<evidence type="ECO:0000256" key="1">
    <source>
        <dbReference type="HAMAP-Rule" id="MF_01411"/>
    </source>
</evidence>
<dbReference type="HAMAP" id="MF_01411">
    <property type="entry name" value="LPS_assembly_LptD"/>
    <property type="match status" value="1"/>
</dbReference>
<dbReference type="PANTHER" id="PTHR30189:SF1">
    <property type="entry name" value="LPS-ASSEMBLY PROTEIN LPTD"/>
    <property type="match status" value="1"/>
</dbReference>
<dbReference type="GO" id="GO:0015920">
    <property type="term" value="P:lipopolysaccharide transport"/>
    <property type="evidence" value="ECO:0007669"/>
    <property type="project" value="InterPro"/>
</dbReference>
<dbReference type="InterPro" id="IPR020889">
    <property type="entry name" value="LipoPS_assembly_LptD"/>
</dbReference>
<comment type="similarity">
    <text evidence="1">Belongs to the LptD family.</text>
</comment>
<dbReference type="InterPro" id="IPR007543">
    <property type="entry name" value="LptD_C"/>
</dbReference>
<comment type="subunit">
    <text evidence="1">Component of the lipopolysaccharide transport and assembly complex.</text>
</comment>
<keyword evidence="1" id="KW-0732">Signal</keyword>
<dbReference type="RefSeq" id="WP_058316801.1">
    <property type="nucleotide sequence ID" value="NZ_CYTO01000024.1"/>
</dbReference>
<dbReference type="OrthoDB" id="9760225at2"/>
<comment type="function">
    <text evidence="1">Involved in the assembly of lipopolysaccharide (LPS) at the surface of the outer membrane.</text>
</comment>
<dbReference type="PANTHER" id="PTHR30189">
    <property type="entry name" value="LPS-ASSEMBLY PROTEIN"/>
    <property type="match status" value="1"/>
</dbReference>
<dbReference type="GO" id="GO:0043165">
    <property type="term" value="P:Gram-negative-bacterium-type cell outer membrane assembly"/>
    <property type="evidence" value="ECO:0007669"/>
    <property type="project" value="UniProtKB-UniRule"/>
</dbReference>
<dbReference type="AlphaFoldDB" id="A0A0P1IUD2"/>
<sequence length="725" mass="80970" precursor="true">MTGLTARISARNRAWLAAISIATLTATMTVPAQAQDQRDEQVILVADSVFLQANNLLTATGNIEAFYGDTKLTASKIIYDGATDTISIEGPIELTGPDGFQVFASMAELDADLKNGLIKSARLVLNEQLEVRAQEMRRVNGRRSELHKATATSCKTCENGEPPLWQIRAKKVTHDQDEQQLYFDQAQFRVFDVPIFYVPRLRLPDPTLERATGFLIPSIRARSRLGTGIRIPYFIAIGDHKDLTLTPYIATNTRTLEWGYRQAFRNGDISFEGAISKDDFSGYDSRAYVFGSGQFDLKRDYKLSFQIQRVSDASYLPDYDYSSQDRLSSDITISRVNRSENTQLSITNFETIRTGEDNETIPSWVVSARKQKRFSPALIGGEALWELEAHSHYRISSADTVGRDVNRVNAAIDWRKNWVFGSGLELGTQAGMALDVIDTHQDSTVSDRSYMELTPSTSVTLRYPWIKRAGNGATYVVEPIAQVGWSGGTLRAGSPNTIANDESTRVEFDEGNLLSLSRFPSDDRREHGFVAAWGLNWSRFAEDWSTHLTFGQVVRDETHPDFTASSGLQSTTSDFLVAAKFENASGLQFSTRALIDGIEGLNKAEARGGWHNDKLALDATYIWLDGDLEEDRPNDLSEWNFDGSYRMGQHWTGLANWRYDVASRATAEAGVGVQYRNECVKAKFEVSRRFTSSSAVQPATDYSFLVEILGFSSKTIDKTYARTCN</sequence>
<organism evidence="3 4">
    <name type="scientific">Cognatishimia activa</name>
    <dbReference type="NCBI Taxonomy" id="1715691"/>
    <lineage>
        <taxon>Bacteria</taxon>
        <taxon>Pseudomonadati</taxon>
        <taxon>Pseudomonadota</taxon>
        <taxon>Alphaproteobacteria</taxon>
        <taxon>Rhodobacterales</taxon>
        <taxon>Paracoccaceae</taxon>
        <taxon>Cognatishimia</taxon>
    </lineage>
</organism>
<comment type="subcellular location">
    <subcellularLocation>
        <location evidence="1">Cell outer membrane</location>
    </subcellularLocation>
</comment>
<evidence type="ECO:0000313" key="3">
    <source>
        <dbReference type="EMBL" id="CUK27165.1"/>
    </source>
</evidence>
<dbReference type="Pfam" id="PF04453">
    <property type="entry name" value="LptD"/>
    <property type="match status" value="1"/>
</dbReference>
<accession>A0A0P1IUD2</accession>
<dbReference type="EMBL" id="CYUE01000021">
    <property type="protein sequence ID" value="CUK27165.1"/>
    <property type="molecule type" value="Genomic_DNA"/>
</dbReference>
<feature type="domain" description="LptD C-terminal" evidence="2">
    <location>
        <begin position="285"/>
        <end position="651"/>
    </location>
</feature>
<evidence type="ECO:0000313" key="4">
    <source>
        <dbReference type="Proteomes" id="UP000051184"/>
    </source>
</evidence>
<keyword evidence="1" id="KW-0998">Cell outer membrane</keyword>
<keyword evidence="1" id="KW-0472">Membrane</keyword>
<feature type="signal peptide" evidence="1">
    <location>
        <begin position="1"/>
        <end position="34"/>
    </location>
</feature>
<dbReference type="GO" id="GO:0009279">
    <property type="term" value="C:cell outer membrane"/>
    <property type="evidence" value="ECO:0007669"/>
    <property type="project" value="UniProtKB-SubCell"/>
</dbReference>
<dbReference type="InterPro" id="IPR050218">
    <property type="entry name" value="LptD"/>
</dbReference>
<dbReference type="Proteomes" id="UP000051184">
    <property type="component" value="Unassembled WGS sequence"/>
</dbReference>
<proteinExistence type="inferred from homology"/>
<keyword evidence="4" id="KW-1185">Reference proteome</keyword>